<proteinExistence type="predicted"/>
<reference evidence="2" key="1">
    <citation type="submission" date="2020-10" db="EMBL/GenBank/DDBJ databases">
        <authorList>
            <person name="Gilroy R."/>
        </authorList>
    </citation>
    <scope>NUCLEOTIDE SEQUENCE</scope>
    <source>
        <strain evidence="2">ChiHile30-977</strain>
    </source>
</reference>
<name>A0A9D0YX84_9FIRM</name>
<accession>A0A9D0YX84</accession>
<evidence type="ECO:0000313" key="2">
    <source>
        <dbReference type="EMBL" id="HIQ63520.1"/>
    </source>
</evidence>
<evidence type="ECO:0000313" key="3">
    <source>
        <dbReference type="Proteomes" id="UP000886819"/>
    </source>
</evidence>
<dbReference type="InterPro" id="IPR008792">
    <property type="entry name" value="PQQD"/>
</dbReference>
<dbReference type="AlphaFoldDB" id="A0A9D0YX84"/>
<dbReference type="EMBL" id="DVFI01000111">
    <property type="protein sequence ID" value="HIQ63520.1"/>
    <property type="molecule type" value="Genomic_DNA"/>
</dbReference>
<gene>
    <name evidence="2" type="ORF">IAA66_08070</name>
</gene>
<dbReference type="Pfam" id="PF05402">
    <property type="entry name" value="PqqD"/>
    <property type="match status" value="1"/>
</dbReference>
<comment type="caution">
    <text evidence="2">The sequence shown here is derived from an EMBL/GenBank/DDBJ whole genome shotgun (WGS) entry which is preliminary data.</text>
</comment>
<feature type="compositionally biased region" description="Polar residues" evidence="1">
    <location>
        <begin position="1"/>
        <end position="19"/>
    </location>
</feature>
<evidence type="ECO:0000256" key="1">
    <source>
        <dbReference type="SAM" id="MobiDB-lite"/>
    </source>
</evidence>
<protein>
    <submittedName>
        <fullName evidence="2">PqqD family protein</fullName>
    </submittedName>
</protein>
<dbReference type="Proteomes" id="UP000886819">
    <property type="component" value="Unassembled WGS sequence"/>
</dbReference>
<reference evidence="2" key="2">
    <citation type="journal article" date="2021" name="PeerJ">
        <title>Extensive microbial diversity within the chicken gut microbiome revealed by metagenomics and culture.</title>
        <authorList>
            <person name="Gilroy R."/>
            <person name="Ravi A."/>
            <person name="Getino M."/>
            <person name="Pursley I."/>
            <person name="Horton D.L."/>
            <person name="Alikhan N.F."/>
            <person name="Baker D."/>
            <person name="Gharbi K."/>
            <person name="Hall N."/>
            <person name="Watson M."/>
            <person name="Adriaenssens E.M."/>
            <person name="Foster-Nyarko E."/>
            <person name="Jarju S."/>
            <person name="Secka A."/>
            <person name="Antonio M."/>
            <person name="Oren A."/>
            <person name="Chaudhuri R.R."/>
            <person name="La Ragione R."/>
            <person name="Hildebrand F."/>
            <person name="Pallen M.J."/>
        </authorList>
    </citation>
    <scope>NUCLEOTIDE SEQUENCE</scope>
    <source>
        <strain evidence="2">ChiHile30-977</strain>
    </source>
</reference>
<sequence>MAEQNHQVPDAQDAQNEQKAPQEKPRYIKIHRVIIGVKPGYILRKIGEAYMVMPTGPRMKEYQGMITLNETGAFLFQESQKPNPTVHSLQQACREKYGATEEEAKQAVDAFVRQCGQCGLFEVETVTVDTQEGKVVDENA</sequence>
<organism evidence="2 3">
    <name type="scientific">Candidatus Avichristensenella intestinipullorum</name>
    <dbReference type="NCBI Taxonomy" id="2840693"/>
    <lineage>
        <taxon>Bacteria</taxon>
        <taxon>Bacillati</taxon>
        <taxon>Bacillota</taxon>
        <taxon>Clostridia</taxon>
        <taxon>Candidatus Avichristensenella</taxon>
    </lineage>
</organism>
<feature type="region of interest" description="Disordered" evidence="1">
    <location>
        <begin position="1"/>
        <end position="23"/>
    </location>
</feature>